<dbReference type="Proteomes" id="UP000237000">
    <property type="component" value="Unassembled WGS sequence"/>
</dbReference>
<feature type="domain" description="tRNA nucleotidyltransferase/poly(A) polymerase RNA and SrmB- binding" evidence="7">
    <location>
        <begin position="159"/>
        <end position="221"/>
    </location>
</feature>
<feature type="region of interest" description="Disordered" evidence="5">
    <location>
        <begin position="549"/>
        <end position="579"/>
    </location>
</feature>
<evidence type="ECO:0000256" key="2">
    <source>
        <dbReference type="ARBA" id="ARBA00022679"/>
    </source>
</evidence>
<dbReference type="InterPro" id="IPR052191">
    <property type="entry name" value="tRNA_ntf/polyA_polymerase_I"/>
</dbReference>
<organism evidence="8 9">
    <name type="scientific">Trema orientale</name>
    <name type="common">Charcoal tree</name>
    <name type="synonym">Celtis orientalis</name>
    <dbReference type="NCBI Taxonomy" id="63057"/>
    <lineage>
        <taxon>Eukaryota</taxon>
        <taxon>Viridiplantae</taxon>
        <taxon>Streptophyta</taxon>
        <taxon>Embryophyta</taxon>
        <taxon>Tracheophyta</taxon>
        <taxon>Spermatophyta</taxon>
        <taxon>Magnoliopsida</taxon>
        <taxon>eudicotyledons</taxon>
        <taxon>Gunneridae</taxon>
        <taxon>Pentapetalae</taxon>
        <taxon>rosids</taxon>
        <taxon>fabids</taxon>
        <taxon>Rosales</taxon>
        <taxon>Cannabaceae</taxon>
        <taxon>Trema</taxon>
    </lineage>
</organism>
<dbReference type="CDD" id="cd05398">
    <property type="entry name" value="NT_ClassII-CCAase"/>
    <property type="match status" value="1"/>
</dbReference>
<evidence type="ECO:0000259" key="6">
    <source>
        <dbReference type="Pfam" id="PF01743"/>
    </source>
</evidence>
<dbReference type="InterPro" id="IPR043519">
    <property type="entry name" value="NT_sf"/>
</dbReference>
<comment type="similarity">
    <text evidence="1 4">Belongs to the tRNA nucleotidyltransferase/poly(A) polymerase family.</text>
</comment>
<dbReference type="SUPFAM" id="SSF81301">
    <property type="entry name" value="Nucleotidyltransferase"/>
    <property type="match status" value="1"/>
</dbReference>
<keyword evidence="2 4" id="KW-0808">Transferase</keyword>
<dbReference type="InParanoid" id="A0A2P5EB10"/>
<evidence type="ECO:0000313" key="9">
    <source>
        <dbReference type="Proteomes" id="UP000237000"/>
    </source>
</evidence>
<evidence type="ECO:0000256" key="4">
    <source>
        <dbReference type="RuleBase" id="RU003953"/>
    </source>
</evidence>
<dbReference type="GO" id="GO:0000166">
    <property type="term" value="F:nucleotide binding"/>
    <property type="evidence" value="ECO:0007669"/>
    <property type="project" value="UniProtKB-KW"/>
</dbReference>
<dbReference type="InterPro" id="IPR002646">
    <property type="entry name" value="PolA_pol_head_dom"/>
</dbReference>
<name>A0A2P5EB10_TREOI</name>
<evidence type="ECO:0000256" key="1">
    <source>
        <dbReference type="ARBA" id="ARBA00007265"/>
    </source>
</evidence>
<dbReference type="GO" id="GO:0001680">
    <property type="term" value="P:tRNA 3'-terminal CCA addition"/>
    <property type="evidence" value="ECO:0007669"/>
    <property type="project" value="UniProtKB-ARBA"/>
</dbReference>
<dbReference type="Pfam" id="PF01743">
    <property type="entry name" value="PolyA_pol"/>
    <property type="match status" value="1"/>
</dbReference>
<comment type="caution">
    <text evidence="8">The sequence shown here is derived from an EMBL/GenBank/DDBJ whole genome shotgun (WGS) entry which is preliminary data.</text>
</comment>
<keyword evidence="3" id="KW-0547">Nucleotide-binding</keyword>
<sequence>FDAYLVGGCVRDLLLKRTPKDFDVITTANLNQIRKQFHRAQIVGQRFPICIVHIRGSVTEVSSFDTVAKHAEEKEELHLSQAPHGCAKKDFILWRNSLKRDFTINSLFFDPFSNKIYDYANGIADLRSLKLRTLIPAKVSFEEDCARILRGLRIGARLGLSFSKDTATAIHSLSSSLMTMAKSRIMLELNYMLSYGAAEPSLCLLQRFNLLKIFLPFQAAYLEQQASTRSDQNPVMLMKLFFNLDKLVSCDRPTDCRLWVGLLAFHLALVNNAQDSLVVLAFASILYHGDWKEGIRFARENAKVQVNFVPELSKSFTSKSDKELAKEVSQLATLVQDSLDVLTETESLLEAMSSYPPCSGLVFISKKTAKDVAELFQLLVKNIGSYEKRRECFDIDYHLLGKGYLRETRFVLGKVILETMRCGTLQRGGENAGEENNCIHTEISEETLSMELSDVVNEQMQVKKDRKHSVSLCSPEVKEQSTKKRKLVVSRCSISERDMTLEKQGMVERGVCQKRAKKHQNIDGTDELAREGLISLLGDMSEKRCQLPDDKAIEKKKGDVKNKKRRQKDRRPSMVVEKKHHMLQEHKVPEQHDVVRTKTEAKLEQVGKETGRRLLLSDLFK</sequence>
<feature type="domain" description="Poly A polymerase head" evidence="6">
    <location>
        <begin position="3"/>
        <end position="132"/>
    </location>
</feature>
<evidence type="ECO:0000256" key="3">
    <source>
        <dbReference type="ARBA" id="ARBA00022741"/>
    </source>
</evidence>
<dbReference type="PANTHER" id="PTHR43051">
    <property type="entry name" value="POLYNUCLEOTIDE ADENYLYLTRANSFERASE FAMILY PROTEIN"/>
    <property type="match status" value="1"/>
</dbReference>
<evidence type="ECO:0000259" key="7">
    <source>
        <dbReference type="Pfam" id="PF12627"/>
    </source>
</evidence>
<dbReference type="AlphaFoldDB" id="A0A2P5EB10"/>
<accession>A0A2P5EB10</accession>
<proteinExistence type="inferred from homology"/>
<gene>
    <name evidence="8" type="ORF">TorRG33x02_214970</name>
</gene>
<dbReference type="InterPro" id="IPR032828">
    <property type="entry name" value="PolyA_RNA-bd"/>
</dbReference>
<dbReference type="STRING" id="63057.A0A2P5EB10"/>
<feature type="non-terminal residue" evidence="8">
    <location>
        <position position="1"/>
    </location>
</feature>
<dbReference type="EMBL" id="JXTC01000189">
    <property type="protein sequence ID" value="PON82721.1"/>
    <property type="molecule type" value="Genomic_DNA"/>
</dbReference>
<keyword evidence="4" id="KW-0694">RNA-binding</keyword>
<feature type="compositionally biased region" description="Basic and acidic residues" evidence="5">
    <location>
        <begin position="549"/>
        <end position="561"/>
    </location>
</feature>
<dbReference type="Gene3D" id="3.30.460.10">
    <property type="entry name" value="Beta Polymerase, domain 2"/>
    <property type="match status" value="1"/>
</dbReference>
<dbReference type="FunCoup" id="A0A2P5EB10">
    <property type="interactions" value="664"/>
</dbReference>
<evidence type="ECO:0000313" key="8">
    <source>
        <dbReference type="EMBL" id="PON82721.1"/>
    </source>
</evidence>
<dbReference type="Gene3D" id="1.10.3090.10">
    <property type="entry name" value="cca-adding enzyme, domain 2"/>
    <property type="match status" value="1"/>
</dbReference>
<reference evidence="9" key="1">
    <citation type="submission" date="2016-06" db="EMBL/GenBank/DDBJ databases">
        <title>Parallel loss of symbiosis genes in relatives of nitrogen-fixing non-legume Parasponia.</title>
        <authorList>
            <person name="Van Velzen R."/>
            <person name="Holmer R."/>
            <person name="Bu F."/>
            <person name="Rutten L."/>
            <person name="Van Zeijl A."/>
            <person name="Liu W."/>
            <person name="Santuari L."/>
            <person name="Cao Q."/>
            <person name="Sharma T."/>
            <person name="Shen D."/>
            <person name="Roswanjaya Y."/>
            <person name="Wardhani T."/>
            <person name="Kalhor M.S."/>
            <person name="Jansen J."/>
            <person name="Van den Hoogen J."/>
            <person name="Gungor B."/>
            <person name="Hartog M."/>
            <person name="Hontelez J."/>
            <person name="Verver J."/>
            <person name="Yang W.-C."/>
            <person name="Schijlen E."/>
            <person name="Repin R."/>
            <person name="Schilthuizen M."/>
            <person name="Schranz E."/>
            <person name="Heidstra R."/>
            <person name="Miyata K."/>
            <person name="Fedorova E."/>
            <person name="Kohlen W."/>
            <person name="Bisseling T."/>
            <person name="Smit S."/>
            <person name="Geurts R."/>
        </authorList>
    </citation>
    <scope>NUCLEOTIDE SEQUENCE [LARGE SCALE GENOMIC DNA]</scope>
    <source>
        <strain evidence="9">cv. RG33-2</strain>
    </source>
</reference>
<dbReference type="GO" id="GO:0003723">
    <property type="term" value="F:RNA binding"/>
    <property type="evidence" value="ECO:0007669"/>
    <property type="project" value="UniProtKB-KW"/>
</dbReference>
<protein>
    <submittedName>
        <fullName evidence="8">Poly A polymerase</fullName>
    </submittedName>
</protein>
<dbReference type="SUPFAM" id="SSF81891">
    <property type="entry name" value="Poly A polymerase C-terminal region-like"/>
    <property type="match status" value="1"/>
</dbReference>
<dbReference type="PANTHER" id="PTHR43051:SF1">
    <property type="entry name" value="POLYNUCLEOTIDE ADENYLYLTRANSFERASE FAMILY PROTEIN"/>
    <property type="match status" value="1"/>
</dbReference>
<dbReference type="OrthoDB" id="445712at2759"/>
<dbReference type="Pfam" id="PF12627">
    <property type="entry name" value="PolyA_pol_RNAbd"/>
    <property type="match status" value="1"/>
</dbReference>
<evidence type="ECO:0000256" key="5">
    <source>
        <dbReference type="SAM" id="MobiDB-lite"/>
    </source>
</evidence>
<keyword evidence="9" id="KW-1185">Reference proteome</keyword>
<dbReference type="GO" id="GO:0016779">
    <property type="term" value="F:nucleotidyltransferase activity"/>
    <property type="evidence" value="ECO:0007669"/>
    <property type="project" value="InterPro"/>
</dbReference>